<proteinExistence type="predicted"/>
<protein>
    <submittedName>
        <fullName evidence="1">AlNc14C2G310 protein</fullName>
    </submittedName>
</protein>
<dbReference type="AlphaFoldDB" id="F0VZH2"/>
<organism evidence="1">
    <name type="scientific">Albugo laibachii Nc14</name>
    <dbReference type="NCBI Taxonomy" id="890382"/>
    <lineage>
        <taxon>Eukaryota</taxon>
        <taxon>Sar</taxon>
        <taxon>Stramenopiles</taxon>
        <taxon>Oomycota</taxon>
        <taxon>Peronosporomycetes</taxon>
        <taxon>Albuginales</taxon>
        <taxon>Albuginaceae</taxon>
        <taxon>Albugo</taxon>
    </lineage>
</organism>
<reference evidence="1" key="2">
    <citation type="submission" date="2011-02" db="EMBL/GenBank/DDBJ databases">
        <authorList>
            <person name="MacLean D."/>
        </authorList>
    </citation>
    <scope>NUCLEOTIDE SEQUENCE</scope>
</reference>
<accession>F0VZH2</accession>
<sequence>MLSSNYDTASTHLKIAAARLFNSVTASLGNRPFLQERVTLGFRQLLDRPHCAVMKSLPKAFPHRLQRHLPKVVHQYKNSGCGRLMHNHILHIEDIQGLVTNPGEEAYATFLDFVIAYDRV</sequence>
<dbReference type="HOGENOM" id="CLU_2054026_0_0_1"/>
<reference evidence="1" key="1">
    <citation type="journal article" date="2011" name="PLoS Biol.">
        <title>Gene gain and loss during evolution of obligate parasitism in the white rust pathogen of Arabidopsis thaliana.</title>
        <authorList>
            <person name="Kemen E."/>
            <person name="Gardiner A."/>
            <person name="Schultz-Larsen T."/>
            <person name="Kemen A.C."/>
            <person name="Balmuth A.L."/>
            <person name="Robert-Seilaniantz A."/>
            <person name="Bailey K."/>
            <person name="Holub E."/>
            <person name="Studholme D.J."/>
            <person name="Maclean D."/>
            <person name="Jones J.D."/>
        </authorList>
    </citation>
    <scope>NUCLEOTIDE SEQUENCE</scope>
</reference>
<name>F0VZH2_9STRA</name>
<gene>
    <name evidence="1" type="primary">AlNc14C2G310</name>
    <name evidence="1" type="ORF">ALNC14_003450</name>
</gene>
<dbReference type="EMBL" id="FR824047">
    <property type="protein sequence ID" value="CCA14202.1"/>
    <property type="molecule type" value="Genomic_DNA"/>
</dbReference>
<evidence type="ECO:0000313" key="1">
    <source>
        <dbReference type="EMBL" id="CCA14202.1"/>
    </source>
</evidence>